<feature type="region of interest" description="Disordered" evidence="1">
    <location>
        <begin position="1"/>
        <end position="30"/>
    </location>
</feature>
<name>A0ABQ9ZWW6_9CRUS</name>
<comment type="caution">
    <text evidence="2">The sequence shown here is derived from an EMBL/GenBank/DDBJ whole genome shotgun (WGS) entry which is preliminary data.</text>
</comment>
<protein>
    <submittedName>
        <fullName evidence="2">Uncharacterized protein</fullName>
    </submittedName>
</protein>
<gene>
    <name evidence="2" type="ORF">OUZ56_032711</name>
</gene>
<keyword evidence="3" id="KW-1185">Reference proteome</keyword>
<evidence type="ECO:0000256" key="1">
    <source>
        <dbReference type="SAM" id="MobiDB-lite"/>
    </source>
</evidence>
<proteinExistence type="predicted"/>
<evidence type="ECO:0000313" key="3">
    <source>
        <dbReference type="Proteomes" id="UP001234178"/>
    </source>
</evidence>
<evidence type="ECO:0000313" key="2">
    <source>
        <dbReference type="EMBL" id="KAK4017399.1"/>
    </source>
</evidence>
<dbReference type="Proteomes" id="UP001234178">
    <property type="component" value="Unassembled WGS sequence"/>
</dbReference>
<accession>A0ABQ9ZWW6</accession>
<dbReference type="EMBL" id="JAOYFB010000006">
    <property type="protein sequence ID" value="KAK4017399.1"/>
    <property type="molecule type" value="Genomic_DNA"/>
</dbReference>
<organism evidence="2 3">
    <name type="scientific">Daphnia magna</name>
    <dbReference type="NCBI Taxonomy" id="35525"/>
    <lineage>
        <taxon>Eukaryota</taxon>
        <taxon>Metazoa</taxon>
        <taxon>Ecdysozoa</taxon>
        <taxon>Arthropoda</taxon>
        <taxon>Crustacea</taxon>
        <taxon>Branchiopoda</taxon>
        <taxon>Diplostraca</taxon>
        <taxon>Cladocera</taxon>
        <taxon>Anomopoda</taxon>
        <taxon>Daphniidae</taxon>
        <taxon>Daphnia</taxon>
    </lineage>
</organism>
<reference evidence="2 3" key="1">
    <citation type="journal article" date="2023" name="Nucleic Acids Res.">
        <title>The hologenome of Daphnia magna reveals possible DNA methylation and microbiome-mediated evolution of the host genome.</title>
        <authorList>
            <person name="Chaturvedi A."/>
            <person name="Li X."/>
            <person name="Dhandapani V."/>
            <person name="Marshall H."/>
            <person name="Kissane S."/>
            <person name="Cuenca-Cambronero M."/>
            <person name="Asole G."/>
            <person name="Calvet F."/>
            <person name="Ruiz-Romero M."/>
            <person name="Marangio P."/>
            <person name="Guigo R."/>
            <person name="Rago D."/>
            <person name="Mirbahai L."/>
            <person name="Eastwood N."/>
            <person name="Colbourne J.K."/>
            <person name="Zhou J."/>
            <person name="Mallon E."/>
            <person name="Orsini L."/>
        </authorList>
    </citation>
    <scope>NUCLEOTIDE SEQUENCE [LARGE SCALE GENOMIC DNA]</scope>
    <source>
        <strain evidence="2">LRV0_1</strain>
    </source>
</reference>
<feature type="compositionally biased region" description="Basic and acidic residues" evidence="1">
    <location>
        <begin position="1"/>
        <end position="13"/>
    </location>
</feature>
<sequence>MLRPETLVRDKPKPLKRVSPGPPPDNHRFSDNQITALVSQSCSPFKEEKQCNKMLEEFLFLNTLVSHN</sequence>